<name>A0ABW4P7Y3_9NOCA</name>
<evidence type="ECO:0000313" key="9">
    <source>
        <dbReference type="Proteomes" id="UP001597286"/>
    </source>
</evidence>
<dbReference type="PRINTS" id="PR00359">
    <property type="entry name" value="BP450"/>
</dbReference>
<accession>A0ABW4P7Y3</accession>
<dbReference type="PANTHER" id="PTHR46696">
    <property type="entry name" value="P450, PUTATIVE (EUROFUNG)-RELATED"/>
    <property type="match status" value="1"/>
</dbReference>
<sequence>MSDNIELDLPEGFDFTDPQLYGERMPFEEYAKLRRCAPVWWNAKEPGVDGFQDDGYWVVSRHKDIRDVSLRSEVFSSNVNGSIPRHESSITPEEIEVTKYVLINKDAPEHTQLRKLVSRLFTPRAVGAMRDELEEQANEITAAAAANGAGEFVHQVASELPMQAICELLGVPAEQRDQLFEWSNQMTGYDDETLAGASRMASAQILGYAYELAELRRNEPLDDIISQLVHADVDGELLTPEQFGFFVIMLAVAGNETTRNATTLGLMTFLEHPEQWELFKRERPKTAADEIIRYASPVIAMQRTALEDTEISGTPIKEGDRVVMLYGSANFDEEVFENPKTFDILRDPNPHLAFGGTGPHYCIGANLARMEIDLIFNAIADHMPDITAIGDPRRLQSGWINGIKEWQVDYGCPATARSAATGTDQCPVAH</sequence>
<dbReference type="Gene3D" id="1.10.630.10">
    <property type="entry name" value="Cytochrome P450"/>
    <property type="match status" value="1"/>
</dbReference>
<comment type="similarity">
    <text evidence="2">Belongs to the cytochrome P450 family.</text>
</comment>
<keyword evidence="7" id="KW-0503">Monooxygenase</keyword>
<comment type="cofactor">
    <cofactor evidence="1">
        <name>heme</name>
        <dbReference type="ChEBI" id="CHEBI:30413"/>
    </cofactor>
</comment>
<dbReference type="EMBL" id="JBHUFB010000013">
    <property type="protein sequence ID" value="MFD1814218.1"/>
    <property type="molecule type" value="Genomic_DNA"/>
</dbReference>
<dbReference type="InterPro" id="IPR001128">
    <property type="entry name" value="Cyt_P450"/>
</dbReference>
<keyword evidence="4" id="KW-0479">Metal-binding</keyword>
<keyword evidence="6" id="KW-0408">Iron</keyword>
<keyword evidence="9" id="KW-1185">Reference proteome</keyword>
<evidence type="ECO:0000256" key="3">
    <source>
        <dbReference type="ARBA" id="ARBA00022617"/>
    </source>
</evidence>
<evidence type="ECO:0000256" key="4">
    <source>
        <dbReference type="ARBA" id="ARBA00022723"/>
    </source>
</evidence>
<dbReference type="RefSeq" id="WP_378486696.1">
    <property type="nucleotide sequence ID" value="NZ_JBHUFB010000013.1"/>
</dbReference>
<evidence type="ECO:0000256" key="7">
    <source>
        <dbReference type="ARBA" id="ARBA00023033"/>
    </source>
</evidence>
<evidence type="ECO:0000256" key="5">
    <source>
        <dbReference type="ARBA" id="ARBA00023002"/>
    </source>
</evidence>
<comment type="caution">
    <text evidence="8">The sequence shown here is derived from an EMBL/GenBank/DDBJ whole genome shotgun (WGS) entry which is preliminary data.</text>
</comment>
<evidence type="ECO:0000256" key="2">
    <source>
        <dbReference type="ARBA" id="ARBA00010617"/>
    </source>
</evidence>
<evidence type="ECO:0000313" key="8">
    <source>
        <dbReference type="EMBL" id="MFD1814218.1"/>
    </source>
</evidence>
<dbReference type="CDD" id="cd11033">
    <property type="entry name" value="CYP142-like"/>
    <property type="match status" value="1"/>
</dbReference>
<dbReference type="SUPFAM" id="SSF48264">
    <property type="entry name" value="Cytochrome P450"/>
    <property type="match status" value="1"/>
</dbReference>
<reference evidence="9" key="1">
    <citation type="journal article" date="2019" name="Int. J. Syst. Evol. Microbiol.">
        <title>The Global Catalogue of Microorganisms (GCM) 10K type strain sequencing project: providing services to taxonomists for standard genome sequencing and annotation.</title>
        <authorList>
            <consortium name="The Broad Institute Genomics Platform"/>
            <consortium name="The Broad Institute Genome Sequencing Center for Infectious Disease"/>
            <person name="Wu L."/>
            <person name="Ma J."/>
        </authorList>
    </citation>
    <scope>NUCLEOTIDE SEQUENCE [LARGE SCALE GENOMIC DNA]</scope>
    <source>
        <strain evidence="9">DT72</strain>
    </source>
</reference>
<evidence type="ECO:0000256" key="1">
    <source>
        <dbReference type="ARBA" id="ARBA00001971"/>
    </source>
</evidence>
<dbReference type="PANTHER" id="PTHR46696:SF4">
    <property type="entry name" value="BIOTIN BIOSYNTHESIS CYTOCHROME P450"/>
    <property type="match status" value="1"/>
</dbReference>
<keyword evidence="5" id="KW-0560">Oxidoreductase</keyword>
<dbReference type="InterPro" id="IPR002397">
    <property type="entry name" value="Cyt_P450_B"/>
</dbReference>
<dbReference type="InterPro" id="IPR036396">
    <property type="entry name" value="Cyt_P450_sf"/>
</dbReference>
<proteinExistence type="inferred from homology"/>
<protein>
    <submittedName>
        <fullName evidence="8">Cytochrome P450</fullName>
    </submittedName>
</protein>
<evidence type="ECO:0000256" key="6">
    <source>
        <dbReference type="ARBA" id="ARBA00023004"/>
    </source>
</evidence>
<dbReference type="Pfam" id="PF00067">
    <property type="entry name" value="p450"/>
    <property type="match status" value="1"/>
</dbReference>
<keyword evidence="3" id="KW-0349">Heme</keyword>
<organism evidence="8 9">
    <name type="scientific">Rhodococcus gannanensis</name>
    <dbReference type="NCBI Taxonomy" id="1960308"/>
    <lineage>
        <taxon>Bacteria</taxon>
        <taxon>Bacillati</taxon>
        <taxon>Actinomycetota</taxon>
        <taxon>Actinomycetes</taxon>
        <taxon>Mycobacteriales</taxon>
        <taxon>Nocardiaceae</taxon>
        <taxon>Rhodococcus</taxon>
    </lineage>
</organism>
<gene>
    <name evidence="8" type="ORF">ACFSJG_18530</name>
</gene>
<dbReference type="Proteomes" id="UP001597286">
    <property type="component" value="Unassembled WGS sequence"/>
</dbReference>